<dbReference type="SUPFAM" id="SSF160113">
    <property type="entry name" value="YegP-like"/>
    <property type="match status" value="1"/>
</dbReference>
<dbReference type="RefSeq" id="WP_183337424.1">
    <property type="nucleotide sequence ID" value="NZ_JACHZG010000001.1"/>
</dbReference>
<gene>
    <name evidence="1" type="ORF">FHX39_001431</name>
</gene>
<dbReference type="InterPro" id="IPR036913">
    <property type="entry name" value="YegP-like_sf"/>
</dbReference>
<dbReference type="Gene3D" id="3.30.160.160">
    <property type="entry name" value="YegP-like"/>
    <property type="match status" value="1"/>
</dbReference>
<evidence type="ECO:0000313" key="1">
    <source>
        <dbReference type="EMBL" id="MBB3326487.1"/>
    </source>
</evidence>
<reference evidence="1 2" key="1">
    <citation type="submission" date="2020-08" db="EMBL/GenBank/DDBJ databases">
        <title>Sequencing the genomes of 1000 actinobacteria strains.</title>
        <authorList>
            <person name="Klenk H.-P."/>
        </authorList>
    </citation>
    <scope>NUCLEOTIDE SEQUENCE [LARGE SCALE GENOMIC DNA]</scope>
    <source>
        <strain evidence="1 2">DSM 11053</strain>
    </source>
</reference>
<dbReference type="AlphaFoldDB" id="A0A7W5JUB3"/>
<organism evidence="1 2">
    <name type="scientific">Microlunatus antarcticus</name>
    <dbReference type="NCBI Taxonomy" id="53388"/>
    <lineage>
        <taxon>Bacteria</taxon>
        <taxon>Bacillati</taxon>
        <taxon>Actinomycetota</taxon>
        <taxon>Actinomycetes</taxon>
        <taxon>Propionibacteriales</taxon>
        <taxon>Propionibacteriaceae</taxon>
        <taxon>Microlunatus</taxon>
    </lineage>
</organism>
<proteinExistence type="predicted"/>
<evidence type="ECO:0000313" key="2">
    <source>
        <dbReference type="Proteomes" id="UP000565572"/>
    </source>
</evidence>
<comment type="caution">
    <text evidence="1">The sequence shown here is derived from an EMBL/GenBank/DDBJ whole genome shotgun (WGS) entry which is preliminary data.</text>
</comment>
<dbReference type="EMBL" id="JACHZG010000001">
    <property type="protein sequence ID" value="MBB3326487.1"/>
    <property type="molecule type" value="Genomic_DNA"/>
</dbReference>
<accession>A0A7W5JUB3</accession>
<keyword evidence="2" id="KW-1185">Reference proteome</keyword>
<dbReference type="Proteomes" id="UP000565572">
    <property type="component" value="Unassembled WGS sequence"/>
</dbReference>
<protein>
    <submittedName>
        <fullName evidence="1">Uncharacterized protein YegP (UPF0339 family)</fullName>
    </submittedName>
</protein>
<name>A0A7W5JUB3_9ACTN</name>
<sequence length="66" mass="7469">MAKRLVYKRKDDKWAWNLTVNGEVVATDGGQGYENELDARSMADRIINGEFSDADRKRRDTPPPGS</sequence>